<dbReference type="SUPFAM" id="SSF109854">
    <property type="entry name" value="DinB/YfiT-like putative metalloenzymes"/>
    <property type="match status" value="1"/>
</dbReference>
<dbReference type="RefSeq" id="WP_150259845.1">
    <property type="nucleotide sequence ID" value="NZ_CP029189.1"/>
</dbReference>
<dbReference type="OrthoDB" id="5178565at2"/>
<proteinExistence type="predicted"/>
<organism evidence="2 3">
    <name type="scientific">Streptomyces venezuelae</name>
    <dbReference type="NCBI Taxonomy" id="54571"/>
    <lineage>
        <taxon>Bacteria</taxon>
        <taxon>Bacillati</taxon>
        <taxon>Actinomycetota</taxon>
        <taxon>Actinomycetes</taxon>
        <taxon>Kitasatosporales</taxon>
        <taxon>Streptomycetaceae</taxon>
        <taxon>Streptomyces</taxon>
    </lineage>
</organism>
<accession>A0A5P2DUV7</accession>
<dbReference type="Pfam" id="PF11716">
    <property type="entry name" value="MDMPI_N"/>
    <property type="match status" value="1"/>
</dbReference>
<dbReference type="EMBL" id="CP029189">
    <property type="protein sequence ID" value="QES57021.1"/>
    <property type="molecule type" value="Genomic_DNA"/>
</dbReference>
<dbReference type="Proteomes" id="UP000324101">
    <property type="component" value="Chromosome"/>
</dbReference>
<dbReference type="InterPro" id="IPR024344">
    <property type="entry name" value="MDMPI_metal-binding"/>
</dbReference>
<dbReference type="NCBIfam" id="TIGR03083">
    <property type="entry name" value="maleylpyruvate isomerase family mycothiol-dependent enzyme"/>
    <property type="match status" value="1"/>
</dbReference>
<protein>
    <recommendedName>
        <fullName evidence="1">Mycothiol-dependent maleylpyruvate isomerase metal-binding domain-containing protein</fullName>
    </recommendedName>
</protein>
<reference evidence="2 3" key="1">
    <citation type="submission" date="2018-05" db="EMBL/GenBank/DDBJ databases">
        <title>Streptomyces venezuelae.</title>
        <authorList>
            <person name="Kim W."/>
            <person name="Lee N."/>
            <person name="Cho B.-K."/>
        </authorList>
    </citation>
    <scope>NUCLEOTIDE SEQUENCE [LARGE SCALE GENOMIC DNA]</scope>
    <source>
        <strain evidence="2 3">ATCC 21018</strain>
    </source>
</reference>
<dbReference type="InterPro" id="IPR034660">
    <property type="entry name" value="DinB/YfiT-like"/>
</dbReference>
<dbReference type="AlphaFoldDB" id="A0A5P2DUV7"/>
<sequence length="231" mass="24748">MNQSTPRPPARSTSSSPATVSRAAIAAAVAAERRELADVLDGLTPDQWDSPSLCAGWSVREVAAHMSLGFRTTVPGFAAELLRARGSLHRMTDRTARRDAAAFTARELAALLRENAGHPWKPPAAGPTGALAHDVVHGLDITVALGHPRRVPEDRLRLLLDAVTPRSLRFFGADLTGLQLRAQDLDWTHGEGTPVYGEAQDLLLVLFGRRLPPGRLNGGPEGHRVPPTLVA</sequence>
<dbReference type="InterPro" id="IPR017517">
    <property type="entry name" value="Maleyloyr_isom"/>
</dbReference>
<evidence type="ECO:0000313" key="2">
    <source>
        <dbReference type="EMBL" id="QES57021.1"/>
    </source>
</evidence>
<feature type="domain" description="Mycothiol-dependent maleylpyruvate isomerase metal-binding" evidence="1">
    <location>
        <begin position="29"/>
        <end position="117"/>
    </location>
</feature>
<gene>
    <name evidence="2" type="ORF">DEJ51_24920</name>
</gene>
<evidence type="ECO:0000259" key="1">
    <source>
        <dbReference type="Pfam" id="PF11716"/>
    </source>
</evidence>
<name>A0A5P2DUV7_STRVZ</name>
<dbReference type="GO" id="GO:0046872">
    <property type="term" value="F:metal ion binding"/>
    <property type="evidence" value="ECO:0007669"/>
    <property type="project" value="InterPro"/>
</dbReference>
<evidence type="ECO:0000313" key="3">
    <source>
        <dbReference type="Proteomes" id="UP000324101"/>
    </source>
</evidence>
<dbReference type="Gene3D" id="1.20.120.450">
    <property type="entry name" value="dinb family like domain"/>
    <property type="match status" value="1"/>
</dbReference>